<name>A0ACC1U3S6_9AGAR</name>
<organism evidence="1 2">
    <name type="scientific">Lentinula aff. lateritia</name>
    <dbReference type="NCBI Taxonomy" id="2804960"/>
    <lineage>
        <taxon>Eukaryota</taxon>
        <taxon>Fungi</taxon>
        <taxon>Dikarya</taxon>
        <taxon>Basidiomycota</taxon>
        <taxon>Agaricomycotina</taxon>
        <taxon>Agaricomycetes</taxon>
        <taxon>Agaricomycetidae</taxon>
        <taxon>Agaricales</taxon>
        <taxon>Marasmiineae</taxon>
        <taxon>Omphalotaceae</taxon>
        <taxon>Lentinula</taxon>
    </lineage>
</organism>
<comment type="caution">
    <text evidence="1">The sequence shown here is derived from an EMBL/GenBank/DDBJ whole genome shotgun (WGS) entry which is preliminary data.</text>
</comment>
<protein>
    <submittedName>
        <fullName evidence="1">Uncharacterized protein</fullName>
    </submittedName>
</protein>
<accession>A0ACC1U3S6</accession>
<gene>
    <name evidence="1" type="ORF">F5876DRAFT_75549</name>
</gene>
<evidence type="ECO:0000313" key="2">
    <source>
        <dbReference type="Proteomes" id="UP001163835"/>
    </source>
</evidence>
<proteinExistence type="predicted"/>
<reference evidence="1" key="1">
    <citation type="submission" date="2022-09" db="EMBL/GenBank/DDBJ databases">
        <title>A Global Phylogenomic Analysis of the Shiitake Genus Lentinula.</title>
        <authorList>
            <consortium name="DOE Joint Genome Institute"/>
            <person name="Sierra-Patev S."/>
            <person name="Min B."/>
            <person name="Naranjo-Ortiz M."/>
            <person name="Looney B."/>
            <person name="Konkel Z."/>
            <person name="Slot J.C."/>
            <person name="Sakamoto Y."/>
            <person name="Steenwyk J.L."/>
            <person name="Rokas A."/>
            <person name="Carro J."/>
            <person name="Camarero S."/>
            <person name="Ferreira P."/>
            <person name="Molpeceres G."/>
            <person name="Ruiz-Duenas F.J."/>
            <person name="Serrano A."/>
            <person name="Henrissat B."/>
            <person name="Drula E."/>
            <person name="Hughes K.W."/>
            <person name="Mata J.L."/>
            <person name="Ishikawa N.K."/>
            <person name="Vargas-Isla R."/>
            <person name="Ushijima S."/>
            <person name="Smith C.A."/>
            <person name="Ahrendt S."/>
            <person name="Andreopoulos W."/>
            <person name="He G."/>
            <person name="Labutti K."/>
            <person name="Lipzen A."/>
            <person name="Ng V."/>
            <person name="Riley R."/>
            <person name="Sandor L."/>
            <person name="Barry K."/>
            <person name="Martinez A.T."/>
            <person name="Xiao Y."/>
            <person name="Gibbons J.G."/>
            <person name="Terashima K."/>
            <person name="Grigoriev I.V."/>
            <person name="Hibbett D.S."/>
        </authorList>
    </citation>
    <scope>NUCLEOTIDE SEQUENCE</scope>
    <source>
        <strain evidence="1">TMI1499</strain>
    </source>
</reference>
<sequence length="515" mass="57657">MAVFLSFFHTIYTFFVNIYTLILSPKSRLNAVTPFFADLECGTDLRETSLSVPNSANAPRSYNKGPLVPQNCPSAPSPAAPSQMPLLQRFVFPNYPVLCSNKSSHSIRSVAASPVKTLTERLASSCSASANSDNRSQLSSACSSHPYVTPPVKKTHKKQSPIVWFRDVSSTSSLNSIQSISHSNFRRHRSTHRHSLQSFKHNPCMSYKHHSARLSKVIRQTSRPLSEDPVSIVRKMFVECGSEVDAEGGGARARLMNRQTARSFGGMEIVDEEEEEKEQSFSGPCIQETSQDQSIISSYSTPDSTGPPTPASYCFSPVAEISARARKADNVEIPMPRFNTQLPYLRTQSSAPLQSLGITLPSTDTLSDKLQDQTVPSRLSTLYADHRVSVVTWSDLVSFSSYELDMIDDQAEKEKFHDDSSIYYDESWNEDRYDESWNEDRYDESWNEDRYDESWNEDRSLEEFDGNEDLVTNSLEDSGIDLTAVLDSMSILVGQGLDARLLLSPPRQFCSTFTT</sequence>
<dbReference type="EMBL" id="MU795048">
    <property type="protein sequence ID" value="KAJ3811719.1"/>
    <property type="molecule type" value="Genomic_DNA"/>
</dbReference>
<evidence type="ECO:0000313" key="1">
    <source>
        <dbReference type="EMBL" id="KAJ3811719.1"/>
    </source>
</evidence>
<keyword evidence="2" id="KW-1185">Reference proteome</keyword>
<dbReference type="Proteomes" id="UP001163835">
    <property type="component" value="Unassembled WGS sequence"/>
</dbReference>